<dbReference type="GO" id="GO:0042254">
    <property type="term" value="P:ribosome biogenesis"/>
    <property type="evidence" value="ECO:0007669"/>
    <property type="project" value="TreeGrafter"/>
</dbReference>
<dbReference type="GO" id="GO:0003723">
    <property type="term" value="F:RNA binding"/>
    <property type="evidence" value="ECO:0007669"/>
    <property type="project" value="TreeGrafter"/>
</dbReference>
<dbReference type="InterPro" id="IPR027417">
    <property type="entry name" value="P-loop_NTPase"/>
</dbReference>
<organism evidence="7 8">
    <name type="scientific">Ditylenchus destructor</name>
    <dbReference type="NCBI Taxonomy" id="166010"/>
    <lineage>
        <taxon>Eukaryota</taxon>
        <taxon>Metazoa</taxon>
        <taxon>Ecdysozoa</taxon>
        <taxon>Nematoda</taxon>
        <taxon>Chromadorea</taxon>
        <taxon>Rhabditida</taxon>
        <taxon>Tylenchina</taxon>
        <taxon>Tylenchomorpha</taxon>
        <taxon>Sphaerularioidea</taxon>
        <taxon>Anguinidae</taxon>
        <taxon>Anguininae</taxon>
        <taxon>Ditylenchus</taxon>
    </lineage>
</organism>
<dbReference type="GO" id="GO:0005524">
    <property type="term" value="F:ATP binding"/>
    <property type="evidence" value="ECO:0007669"/>
    <property type="project" value="UniProtKB-KW"/>
</dbReference>
<keyword evidence="2 4" id="KW-0547">Nucleotide-binding</keyword>
<gene>
    <name evidence="7" type="ORF">DdX_12524</name>
</gene>
<evidence type="ECO:0000256" key="5">
    <source>
        <dbReference type="SAM" id="MobiDB-lite"/>
    </source>
</evidence>
<dbReference type="InterPro" id="IPR003960">
    <property type="entry name" value="ATPase_AAA_CS"/>
</dbReference>
<dbReference type="EMBL" id="JAKKPZ010000042">
    <property type="protein sequence ID" value="KAI1707150.1"/>
    <property type="molecule type" value="Genomic_DNA"/>
</dbReference>
<dbReference type="InterPro" id="IPR003593">
    <property type="entry name" value="AAA+_ATPase"/>
</dbReference>
<dbReference type="InterPro" id="IPR041569">
    <property type="entry name" value="AAA_lid_3"/>
</dbReference>
<dbReference type="Gene3D" id="3.40.50.300">
    <property type="entry name" value="P-loop containing nucleotide triphosphate hydrolases"/>
    <property type="match status" value="2"/>
</dbReference>
<evidence type="ECO:0000256" key="3">
    <source>
        <dbReference type="ARBA" id="ARBA00022840"/>
    </source>
</evidence>
<keyword evidence="8" id="KW-1185">Reference proteome</keyword>
<dbReference type="Pfam" id="PF00004">
    <property type="entry name" value="AAA"/>
    <property type="match status" value="2"/>
</dbReference>
<dbReference type="FunFam" id="3.40.50.300:FF:000149">
    <property type="entry name" value="Nuclear valosin-containing protein-like"/>
    <property type="match status" value="1"/>
</dbReference>
<dbReference type="GO" id="GO:0005634">
    <property type="term" value="C:nucleus"/>
    <property type="evidence" value="ECO:0007669"/>
    <property type="project" value="TreeGrafter"/>
</dbReference>
<accession>A0AAD4MWS5</accession>
<comment type="caution">
    <text evidence="7">The sequence shown here is derived from an EMBL/GenBank/DDBJ whole genome shotgun (WGS) entry which is preliminary data.</text>
</comment>
<dbReference type="InterPro" id="IPR003959">
    <property type="entry name" value="ATPase_AAA_core"/>
</dbReference>
<dbReference type="SUPFAM" id="SSF52540">
    <property type="entry name" value="P-loop containing nucleoside triphosphate hydrolases"/>
    <property type="match status" value="2"/>
</dbReference>
<feature type="domain" description="AAA+ ATPase" evidence="6">
    <location>
        <begin position="100"/>
        <end position="235"/>
    </location>
</feature>
<dbReference type="GO" id="GO:1990275">
    <property type="term" value="F:preribosome binding"/>
    <property type="evidence" value="ECO:0007669"/>
    <property type="project" value="TreeGrafter"/>
</dbReference>
<dbReference type="GO" id="GO:0016887">
    <property type="term" value="F:ATP hydrolysis activity"/>
    <property type="evidence" value="ECO:0007669"/>
    <property type="project" value="InterPro"/>
</dbReference>
<evidence type="ECO:0000259" key="6">
    <source>
        <dbReference type="SMART" id="SM00382"/>
    </source>
</evidence>
<dbReference type="Proteomes" id="UP001201812">
    <property type="component" value="Unassembled WGS sequence"/>
</dbReference>
<dbReference type="AlphaFoldDB" id="A0AAD4MWS5"/>
<sequence length="636" mass="70779">MSSQLSDPLSFQRESMGRNQNKSWHKPKRQSEFLDDKMEVENTPPPPAKRPKQAEWTKEAVVPSEKFDVLGGCEEQFLKACRLSVHMRFPEIYERLGVVAPKGFLLHGPPGTGKTTFAKALAGELNLPLISVSSTEVVAGISGESEKRIREVFAKAAESAPAVLLLDDIDVIAAKRENAQREMERRIVAQLIASMDELENTRILVIGTTSRLEVLDSSLRRAGRFDKDISIGIPDERARTKILEIVTKDLKMDGNITLQQLARLTPGYVGADLKAFVREASLCAVDRIFENVLTNNDSHGHNGAQKMEHIVLELQRMRDWLNSPPVDFASKLENICVEVADFRRALSIVVPSAKREGFATVPDVSWSDIGALRGIRRELEWSILKPIQQPEVFDALNFSPKPQGILLCGPPGCGKTLLGKAIAHEAGMNFISVKGPELISMYVGESERAVRTIFQRANDSSPCVIFFDEIDALCPKRSNFETSGSSRLVNQLLTEMDGMENRKQVFLIGATNRPDMVDPAILRPGRLDRTLYVGFPTAEDRTEILMKITKDGRHPRISENFSFGSIAPKLESYTGADLVALVGQAAKFAAQQFEEDGSTNTVTLEHFEKAIAEIKPSVDRKHYEEMEKKYAIKGHR</sequence>
<dbReference type="PANTHER" id="PTHR23077:SF171">
    <property type="entry name" value="NUCLEAR VALOSIN-CONTAINING PROTEIN-LIKE"/>
    <property type="match status" value="1"/>
</dbReference>
<proteinExistence type="inferred from homology"/>
<keyword evidence="3 4" id="KW-0067">ATP-binding</keyword>
<protein>
    <submittedName>
        <fullName evidence="7">ATPase family associated with various cellular activities (AAA) domain-containing protein</fullName>
    </submittedName>
</protein>
<evidence type="ECO:0000256" key="4">
    <source>
        <dbReference type="RuleBase" id="RU003651"/>
    </source>
</evidence>
<name>A0AAD4MWS5_9BILA</name>
<evidence type="ECO:0000313" key="8">
    <source>
        <dbReference type="Proteomes" id="UP001201812"/>
    </source>
</evidence>
<dbReference type="FunFam" id="3.40.50.300:FF:000365">
    <property type="entry name" value="Ribosome biogenesis ATPase RIX7"/>
    <property type="match status" value="1"/>
</dbReference>
<dbReference type="Gene3D" id="1.10.8.60">
    <property type="match status" value="2"/>
</dbReference>
<evidence type="ECO:0000256" key="2">
    <source>
        <dbReference type="ARBA" id="ARBA00022741"/>
    </source>
</evidence>
<evidence type="ECO:0000313" key="7">
    <source>
        <dbReference type="EMBL" id="KAI1707150.1"/>
    </source>
</evidence>
<feature type="compositionally biased region" description="Polar residues" evidence="5">
    <location>
        <begin position="1"/>
        <end position="22"/>
    </location>
</feature>
<comment type="similarity">
    <text evidence="1 4">Belongs to the AAA ATPase family.</text>
</comment>
<feature type="domain" description="AAA+ ATPase" evidence="6">
    <location>
        <begin position="401"/>
        <end position="537"/>
    </location>
</feature>
<feature type="region of interest" description="Disordered" evidence="5">
    <location>
        <begin position="1"/>
        <end position="57"/>
    </location>
</feature>
<dbReference type="InterPro" id="IPR050168">
    <property type="entry name" value="AAA_ATPase_domain"/>
</dbReference>
<reference evidence="7" key="1">
    <citation type="submission" date="2022-01" db="EMBL/GenBank/DDBJ databases">
        <title>Genome Sequence Resource for Two Populations of Ditylenchus destructor, the Migratory Endoparasitic Phytonematode.</title>
        <authorList>
            <person name="Zhang H."/>
            <person name="Lin R."/>
            <person name="Xie B."/>
        </authorList>
    </citation>
    <scope>NUCLEOTIDE SEQUENCE</scope>
    <source>
        <strain evidence="7">BazhouSP</strain>
    </source>
</reference>
<dbReference type="PROSITE" id="PS00674">
    <property type="entry name" value="AAA"/>
    <property type="match status" value="2"/>
</dbReference>
<dbReference type="PANTHER" id="PTHR23077">
    <property type="entry name" value="AAA-FAMILY ATPASE"/>
    <property type="match status" value="1"/>
</dbReference>
<dbReference type="Pfam" id="PF17862">
    <property type="entry name" value="AAA_lid_3"/>
    <property type="match status" value="1"/>
</dbReference>
<dbReference type="SMART" id="SM00382">
    <property type="entry name" value="AAA"/>
    <property type="match status" value="2"/>
</dbReference>
<feature type="compositionally biased region" description="Basic and acidic residues" evidence="5">
    <location>
        <begin position="29"/>
        <end position="40"/>
    </location>
</feature>
<evidence type="ECO:0000256" key="1">
    <source>
        <dbReference type="ARBA" id="ARBA00006914"/>
    </source>
</evidence>